<evidence type="ECO:0000313" key="3">
    <source>
        <dbReference type="Proteomes" id="UP000002497"/>
    </source>
</evidence>
<accession>E9D1M3</accession>
<name>E9D1M3_COCPS</name>
<organism evidence="3">
    <name type="scientific">Coccidioides posadasii (strain RMSCC 757 / Silveira)</name>
    <name type="common">Valley fever fungus</name>
    <dbReference type="NCBI Taxonomy" id="443226"/>
    <lineage>
        <taxon>Eukaryota</taxon>
        <taxon>Fungi</taxon>
        <taxon>Dikarya</taxon>
        <taxon>Ascomycota</taxon>
        <taxon>Pezizomycotina</taxon>
        <taxon>Eurotiomycetes</taxon>
        <taxon>Eurotiomycetidae</taxon>
        <taxon>Onygenales</taxon>
        <taxon>Onygenaceae</taxon>
        <taxon>Coccidioides</taxon>
    </lineage>
</organism>
<dbReference type="VEuPathDB" id="FungiDB:CPSG_04081"/>
<dbReference type="EMBL" id="GL636490">
    <property type="protein sequence ID" value="EFW19697.1"/>
    <property type="molecule type" value="Genomic_DNA"/>
</dbReference>
<dbReference type="HOGENOM" id="CLU_2359565_0_0_1"/>
<gene>
    <name evidence="2" type="ORF">CPSG_04081</name>
</gene>
<reference evidence="3" key="1">
    <citation type="journal article" date="2010" name="Genome Res.">
        <title>Population genomic sequencing of Coccidioides fungi reveals recent hybridization and transposon control.</title>
        <authorList>
            <person name="Neafsey D.E."/>
            <person name="Barker B.M."/>
            <person name="Sharpton T.J."/>
            <person name="Stajich J.E."/>
            <person name="Park D.J."/>
            <person name="Whiston E."/>
            <person name="Hung C.-Y."/>
            <person name="McMahan C."/>
            <person name="White J."/>
            <person name="Sykes S."/>
            <person name="Heiman D."/>
            <person name="Young S."/>
            <person name="Zeng Q."/>
            <person name="Abouelleil A."/>
            <person name="Aftuck L."/>
            <person name="Bessette D."/>
            <person name="Brown A."/>
            <person name="FitzGerald M."/>
            <person name="Lui A."/>
            <person name="Macdonald J.P."/>
            <person name="Priest M."/>
            <person name="Orbach M.J."/>
            <person name="Galgiani J.N."/>
            <person name="Kirkland T.N."/>
            <person name="Cole G.T."/>
            <person name="Birren B.W."/>
            <person name="Henn M.R."/>
            <person name="Taylor J.W."/>
            <person name="Rounsley S.D."/>
        </authorList>
    </citation>
    <scope>NUCLEOTIDE SEQUENCE [LARGE SCALE GENOMIC DNA]</scope>
    <source>
        <strain evidence="3">RMSCC 757 / Silveira</strain>
    </source>
</reference>
<feature type="region of interest" description="Disordered" evidence="1">
    <location>
        <begin position="1"/>
        <end position="29"/>
    </location>
</feature>
<evidence type="ECO:0000313" key="2">
    <source>
        <dbReference type="EMBL" id="EFW19697.1"/>
    </source>
</evidence>
<proteinExistence type="predicted"/>
<evidence type="ECO:0000256" key="1">
    <source>
        <dbReference type="SAM" id="MobiDB-lite"/>
    </source>
</evidence>
<reference evidence="3" key="2">
    <citation type="submission" date="2010-03" db="EMBL/GenBank/DDBJ databases">
        <title>The genome sequence of Coccidioides posadasii strain Silveira.</title>
        <authorList>
            <consortium name="The Broad Institute Genome Sequencing Center for Infectious Disease"/>
            <person name="Neafsey D."/>
            <person name="Orbach M."/>
            <person name="Henn M.R."/>
            <person name="Cole G.T."/>
            <person name="Galgiani J."/>
            <person name="Gardner M.J."/>
            <person name="Kirkland T.N."/>
            <person name="Taylor J.W."/>
            <person name="Young S.K."/>
            <person name="Zeng Q."/>
            <person name="Koehrsen M."/>
            <person name="Alvarado L."/>
            <person name="Berlin A."/>
            <person name="Borenstein D."/>
            <person name="Chapman S.B."/>
            <person name="Chen Z."/>
            <person name="Engels R."/>
            <person name="Freedman E."/>
            <person name="Gellesch M."/>
            <person name="Goldberg J."/>
            <person name="Griggs A."/>
            <person name="Gujja S."/>
            <person name="Heilman E."/>
            <person name="Heiman D."/>
            <person name="Howarth C."/>
            <person name="Jen D."/>
            <person name="Larson L."/>
            <person name="Mehta T."/>
            <person name="Neiman D."/>
            <person name="Park D."/>
            <person name="Pearson M."/>
            <person name="Richards J."/>
            <person name="Roberts A."/>
            <person name="Saif S."/>
            <person name="Shea T."/>
            <person name="Shenoy N."/>
            <person name="Sisk P."/>
            <person name="Stolte C."/>
            <person name="Sykes S."/>
            <person name="Walk T."/>
            <person name="White J."/>
            <person name="Yandava C."/>
            <person name="Haas B."/>
            <person name="Nusbaum C."/>
            <person name="Birren B."/>
        </authorList>
    </citation>
    <scope>NUCLEOTIDE SEQUENCE [LARGE SCALE GENOMIC DNA]</scope>
    <source>
        <strain evidence="3">RMSCC 757 / Silveira</strain>
    </source>
</reference>
<dbReference type="AlphaFoldDB" id="E9D1M3"/>
<keyword evidence="3" id="KW-1185">Reference proteome</keyword>
<protein>
    <submittedName>
        <fullName evidence="2">Uncharacterized protein</fullName>
    </submittedName>
</protein>
<sequence>MPGSLGRPIRNSQHTPTRPEMNENGKPATHCSPHIERICMDVDVTYGGHMDLSQGSAWIPRFCNFWAACPAIRRRLPRSEPGLLACHNSKFHASRT</sequence>
<dbReference type="Proteomes" id="UP000002497">
    <property type="component" value="Unassembled WGS sequence"/>
</dbReference>